<keyword evidence="3" id="KW-1185">Reference proteome</keyword>
<dbReference type="AlphaFoldDB" id="A0A918I5Z5"/>
<dbReference type="RefSeq" id="WP_191870990.1">
    <property type="nucleotide sequence ID" value="NZ_BMTD01000001.1"/>
</dbReference>
<dbReference type="EMBL" id="BMTD01000001">
    <property type="protein sequence ID" value="GGU76328.1"/>
    <property type="molecule type" value="Genomic_DNA"/>
</dbReference>
<reference evidence="2" key="1">
    <citation type="journal article" date="2014" name="Int. J. Syst. Evol. Microbiol.">
        <title>Complete genome sequence of Corynebacterium casei LMG S-19264T (=DSM 44701T), isolated from a smear-ripened cheese.</title>
        <authorList>
            <consortium name="US DOE Joint Genome Institute (JGI-PGF)"/>
            <person name="Walter F."/>
            <person name="Albersmeier A."/>
            <person name="Kalinowski J."/>
            <person name="Ruckert C."/>
        </authorList>
    </citation>
    <scope>NUCLEOTIDE SEQUENCE</scope>
    <source>
        <strain evidence="2">JCM 4369</strain>
    </source>
</reference>
<evidence type="ECO:0000313" key="2">
    <source>
        <dbReference type="EMBL" id="GGU76328.1"/>
    </source>
</evidence>
<gene>
    <name evidence="2" type="ORF">GCM10010260_05670</name>
</gene>
<accession>A0A918I5Z5</accession>
<feature type="transmembrane region" description="Helical" evidence="1">
    <location>
        <begin position="41"/>
        <end position="66"/>
    </location>
</feature>
<keyword evidence="1" id="KW-0472">Membrane</keyword>
<comment type="caution">
    <text evidence="2">The sequence shown here is derived from an EMBL/GenBank/DDBJ whole genome shotgun (WGS) entry which is preliminary data.</text>
</comment>
<name>A0A918I5Z5_9ACTN</name>
<proteinExistence type="predicted"/>
<dbReference type="Proteomes" id="UP000618795">
    <property type="component" value="Unassembled WGS sequence"/>
</dbReference>
<protein>
    <submittedName>
        <fullName evidence="2">Uncharacterized protein</fullName>
    </submittedName>
</protein>
<sequence length="67" mass="7551">MGGETKPNARRTKGRTCLKCDSPLPDSTRRIPRLFCSLRHAATGVLMTVIVVFLLVVRLSHLWVLFD</sequence>
<keyword evidence="1" id="KW-1133">Transmembrane helix</keyword>
<evidence type="ECO:0000256" key="1">
    <source>
        <dbReference type="SAM" id="Phobius"/>
    </source>
</evidence>
<keyword evidence="1" id="KW-0812">Transmembrane</keyword>
<evidence type="ECO:0000313" key="3">
    <source>
        <dbReference type="Proteomes" id="UP000618795"/>
    </source>
</evidence>
<organism evidence="2 3">
    <name type="scientific">Streptomyces filipinensis</name>
    <dbReference type="NCBI Taxonomy" id="66887"/>
    <lineage>
        <taxon>Bacteria</taxon>
        <taxon>Bacillati</taxon>
        <taxon>Actinomycetota</taxon>
        <taxon>Actinomycetes</taxon>
        <taxon>Kitasatosporales</taxon>
        <taxon>Streptomycetaceae</taxon>
        <taxon>Streptomyces</taxon>
    </lineage>
</organism>
<reference evidence="2" key="2">
    <citation type="submission" date="2020-09" db="EMBL/GenBank/DDBJ databases">
        <authorList>
            <person name="Sun Q."/>
            <person name="Ohkuma M."/>
        </authorList>
    </citation>
    <scope>NUCLEOTIDE SEQUENCE</scope>
    <source>
        <strain evidence="2">JCM 4369</strain>
    </source>
</reference>